<reference evidence="2 3" key="1">
    <citation type="submission" date="2021-03" db="EMBL/GenBank/DDBJ databases">
        <title>Sequencing the genomes of 1000 actinobacteria strains.</title>
        <authorList>
            <person name="Klenk H.-P."/>
        </authorList>
    </citation>
    <scope>NUCLEOTIDE SEQUENCE [LARGE SCALE GENOMIC DNA]</scope>
    <source>
        <strain evidence="2 3">DSM 14566</strain>
    </source>
</reference>
<comment type="caution">
    <text evidence="2">The sequence shown here is derived from an EMBL/GenBank/DDBJ whole genome shotgun (WGS) entry which is preliminary data.</text>
</comment>
<sequence>MMYSQAAADAVAPEGRDLAEARTIILNVLADTPSSSKVDLYAAVLSAHGLTSESANEPLKVDTPHGRPVDDVDPSHPAVQSRRLRFATDHVLHELYTGGVISPASGDHYSASNDSIPVRGPSWGGSTQFQHHHTPAPQFGRWKLAGVPSIRAELAREDLPEQYIELLGGRGSQVLREGIGAFQRGLFIAGVDLLGAASEAAWFGLGAWLKDDLKLQRLVAAGDNAAEVIDRSAEGVARRNVWNKRGLSDLRSQAAHLRDLRNYGLHPTGAADDDLEPAFTEAGCAVLYMAAPRYFRQLDQIRQRLKEVESGEA</sequence>
<evidence type="ECO:0000256" key="1">
    <source>
        <dbReference type="SAM" id="MobiDB-lite"/>
    </source>
</evidence>
<organism evidence="2 3">
    <name type="scientific">Brachybacterium sacelli</name>
    <dbReference type="NCBI Taxonomy" id="173364"/>
    <lineage>
        <taxon>Bacteria</taxon>
        <taxon>Bacillati</taxon>
        <taxon>Actinomycetota</taxon>
        <taxon>Actinomycetes</taxon>
        <taxon>Micrococcales</taxon>
        <taxon>Dermabacteraceae</taxon>
        <taxon>Brachybacterium</taxon>
    </lineage>
</organism>
<name>A0ABS4X2Z2_9MICO</name>
<protein>
    <recommendedName>
        <fullName evidence="4">DUF4145 domain-containing protein</fullName>
    </recommendedName>
</protein>
<keyword evidence="3" id="KW-1185">Reference proteome</keyword>
<evidence type="ECO:0008006" key="4">
    <source>
        <dbReference type="Google" id="ProtNLM"/>
    </source>
</evidence>
<dbReference type="Proteomes" id="UP001519290">
    <property type="component" value="Unassembled WGS sequence"/>
</dbReference>
<feature type="region of interest" description="Disordered" evidence="1">
    <location>
        <begin position="111"/>
        <end position="135"/>
    </location>
</feature>
<accession>A0ABS4X2Z2</accession>
<dbReference type="RefSeq" id="WP_209902914.1">
    <property type="nucleotide sequence ID" value="NZ_BAAAJW010000028.1"/>
</dbReference>
<gene>
    <name evidence="2" type="ORF">JOF43_002784</name>
</gene>
<evidence type="ECO:0000313" key="2">
    <source>
        <dbReference type="EMBL" id="MBP2382827.1"/>
    </source>
</evidence>
<evidence type="ECO:0000313" key="3">
    <source>
        <dbReference type="Proteomes" id="UP001519290"/>
    </source>
</evidence>
<proteinExistence type="predicted"/>
<dbReference type="EMBL" id="JAGIOD010000001">
    <property type="protein sequence ID" value="MBP2382827.1"/>
    <property type="molecule type" value="Genomic_DNA"/>
</dbReference>